<dbReference type="PANTHER" id="PTHR24366">
    <property type="entry name" value="IG(IMMUNOGLOBULIN) AND LRR(LEUCINE RICH REPEAT) DOMAINS"/>
    <property type="match status" value="1"/>
</dbReference>
<keyword evidence="2" id="KW-0677">Repeat</keyword>
<dbReference type="SUPFAM" id="SSF52058">
    <property type="entry name" value="L domain-like"/>
    <property type="match status" value="1"/>
</dbReference>
<comment type="caution">
    <text evidence="3">The sequence shown here is derived from an EMBL/GenBank/DDBJ whole genome shotgun (WGS) entry which is preliminary data.</text>
</comment>
<evidence type="ECO:0000313" key="4">
    <source>
        <dbReference type="Proteomes" id="UP000719412"/>
    </source>
</evidence>
<keyword evidence="1" id="KW-0433">Leucine-rich repeat</keyword>
<evidence type="ECO:0000256" key="2">
    <source>
        <dbReference type="ARBA" id="ARBA00022737"/>
    </source>
</evidence>
<dbReference type="InterPro" id="IPR003591">
    <property type="entry name" value="Leu-rich_rpt_typical-subtyp"/>
</dbReference>
<dbReference type="Gene3D" id="3.80.10.10">
    <property type="entry name" value="Ribonuclease Inhibitor"/>
    <property type="match status" value="1"/>
</dbReference>
<dbReference type="PANTHER" id="PTHR24366:SF96">
    <property type="entry name" value="LEUCINE RICH REPEAT CONTAINING 53"/>
    <property type="match status" value="1"/>
</dbReference>
<reference evidence="3" key="2">
    <citation type="submission" date="2021-08" db="EMBL/GenBank/DDBJ databases">
        <authorList>
            <person name="Eriksson T."/>
        </authorList>
    </citation>
    <scope>NUCLEOTIDE SEQUENCE</scope>
    <source>
        <strain evidence="3">Stoneville</strain>
        <tissue evidence="3">Whole head</tissue>
    </source>
</reference>
<dbReference type="InterPro" id="IPR032675">
    <property type="entry name" value="LRR_dom_sf"/>
</dbReference>
<dbReference type="SMART" id="SM00369">
    <property type="entry name" value="LRR_TYP"/>
    <property type="match status" value="4"/>
</dbReference>
<sequence>MWLKGVQQQCPTRSEISPCSCTLKKNGLDILCEFTDQQHISTAMGVLKRKEFVIFYLKLRHNNLRKLPGFIFLGLDIRHLTIHNSSLSTVEETSLSSIGKMLTQLDVSQNSLTTVPSSAYKSLHQLLILNMNHNKISVVHAKAFLGLDTLEILTLYENKITSIEDEAFVGLEKPTSGAFTIDSSTPTLRIHLNEHPIYVLPN</sequence>
<evidence type="ECO:0000256" key="1">
    <source>
        <dbReference type="ARBA" id="ARBA00022614"/>
    </source>
</evidence>
<protein>
    <submittedName>
        <fullName evidence="3">Uncharacterized protein</fullName>
    </submittedName>
</protein>
<gene>
    <name evidence="3" type="ORF">GEV33_005610</name>
</gene>
<organism evidence="3 4">
    <name type="scientific">Tenebrio molitor</name>
    <name type="common">Yellow mealworm beetle</name>
    <dbReference type="NCBI Taxonomy" id="7067"/>
    <lineage>
        <taxon>Eukaryota</taxon>
        <taxon>Metazoa</taxon>
        <taxon>Ecdysozoa</taxon>
        <taxon>Arthropoda</taxon>
        <taxon>Hexapoda</taxon>
        <taxon>Insecta</taxon>
        <taxon>Pterygota</taxon>
        <taxon>Neoptera</taxon>
        <taxon>Endopterygota</taxon>
        <taxon>Coleoptera</taxon>
        <taxon>Polyphaga</taxon>
        <taxon>Cucujiformia</taxon>
        <taxon>Tenebrionidae</taxon>
        <taxon>Tenebrio</taxon>
    </lineage>
</organism>
<dbReference type="Proteomes" id="UP000719412">
    <property type="component" value="Unassembled WGS sequence"/>
</dbReference>
<dbReference type="PROSITE" id="PS51450">
    <property type="entry name" value="LRR"/>
    <property type="match status" value="1"/>
</dbReference>
<dbReference type="AlphaFoldDB" id="A0A8J6HNG3"/>
<evidence type="ECO:0000313" key="3">
    <source>
        <dbReference type="EMBL" id="KAH0817181.1"/>
    </source>
</evidence>
<dbReference type="EMBL" id="JABDTM020020135">
    <property type="protein sequence ID" value="KAH0817181.1"/>
    <property type="molecule type" value="Genomic_DNA"/>
</dbReference>
<dbReference type="InterPro" id="IPR001611">
    <property type="entry name" value="Leu-rich_rpt"/>
</dbReference>
<name>A0A8J6HNG3_TENMO</name>
<keyword evidence="4" id="KW-1185">Reference proteome</keyword>
<proteinExistence type="predicted"/>
<reference evidence="3" key="1">
    <citation type="journal article" date="2020" name="J Insects Food Feed">
        <title>The yellow mealworm (Tenebrio molitor) genome: a resource for the emerging insects as food and feed industry.</title>
        <authorList>
            <person name="Eriksson T."/>
            <person name="Andere A."/>
            <person name="Kelstrup H."/>
            <person name="Emery V."/>
            <person name="Picard C."/>
        </authorList>
    </citation>
    <scope>NUCLEOTIDE SEQUENCE</scope>
    <source>
        <strain evidence="3">Stoneville</strain>
        <tissue evidence="3">Whole head</tissue>
    </source>
</reference>
<dbReference type="Pfam" id="PF13855">
    <property type="entry name" value="LRR_8"/>
    <property type="match status" value="1"/>
</dbReference>
<accession>A0A8J6HNG3</accession>